<keyword evidence="3" id="KW-0732">Signal</keyword>
<feature type="transmembrane region" description="Helical" evidence="2">
    <location>
        <begin position="91"/>
        <end position="110"/>
    </location>
</feature>
<gene>
    <name evidence="4" type="ORF">AB0L16_04590</name>
</gene>
<evidence type="ECO:0000313" key="4">
    <source>
        <dbReference type="EMBL" id="MEV5505741.1"/>
    </source>
</evidence>
<feature type="signal peptide" evidence="3">
    <location>
        <begin position="1"/>
        <end position="28"/>
    </location>
</feature>
<keyword evidence="2" id="KW-0812">Transmembrane</keyword>
<name>A0ABV3JS78_STRON</name>
<dbReference type="InterPro" id="IPR006311">
    <property type="entry name" value="TAT_signal"/>
</dbReference>
<protein>
    <submittedName>
        <fullName evidence="4">Uncharacterized protein</fullName>
    </submittedName>
</protein>
<evidence type="ECO:0000256" key="2">
    <source>
        <dbReference type="SAM" id="Phobius"/>
    </source>
</evidence>
<comment type="caution">
    <text evidence="4">The sequence shown here is derived from an EMBL/GenBank/DDBJ whole genome shotgun (WGS) entry which is preliminary data.</text>
</comment>
<organism evidence="4 5">
    <name type="scientific">Streptomyces orinoci</name>
    <name type="common">Streptoverticillium orinoci</name>
    <dbReference type="NCBI Taxonomy" id="67339"/>
    <lineage>
        <taxon>Bacteria</taxon>
        <taxon>Bacillati</taxon>
        <taxon>Actinomycetota</taxon>
        <taxon>Actinomycetes</taxon>
        <taxon>Kitasatosporales</taxon>
        <taxon>Streptomycetaceae</taxon>
        <taxon>Streptomyces</taxon>
    </lineage>
</organism>
<evidence type="ECO:0000256" key="3">
    <source>
        <dbReference type="SAM" id="SignalP"/>
    </source>
</evidence>
<keyword evidence="5" id="KW-1185">Reference proteome</keyword>
<dbReference type="Proteomes" id="UP001552594">
    <property type="component" value="Unassembled WGS sequence"/>
</dbReference>
<evidence type="ECO:0000256" key="1">
    <source>
        <dbReference type="SAM" id="MobiDB-lite"/>
    </source>
</evidence>
<sequence>MTARRPLLTAAAAALVLCGVWLVPSAHAVPGGHTVPGSRPSAAPGSVSAPGSAPGSRPAARPHVAPTARQTAADGAKLNLADTGSVDTTPYLVGGVAFVATGGVLVTGAVRRSRTAAR</sequence>
<evidence type="ECO:0000313" key="5">
    <source>
        <dbReference type="Proteomes" id="UP001552594"/>
    </source>
</evidence>
<feature type="region of interest" description="Disordered" evidence="1">
    <location>
        <begin position="29"/>
        <end position="76"/>
    </location>
</feature>
<dbReference type="RefSeq" id="WP_109282951.1">
    <property type="nucleotide sequence ID" value="NZ_JBFAUK010000003.1"/>
</dbReference>
<accession>A0ABV3JS78</accession>
<keyword evidence="2" id="KW-1133">Transmembrane helix</keyword>
<feature type="compositionally biased region" description="Low complexity" evidence="1">
    <location>
        <begin position="35"/>
        <end position="62"/>
    </location>
</feature>
<dbReference type="EMBL" id="JBFAUK010000003">
    <property type="protein sequence ID" value="MEV5505741.1"/>
    <property type="molecule type" value="Genomic_DNA"/>
</dbReference>
<reference evidence="4 5" key="1">
    <citation type="submission" date="2024-06" db="EMBL/GenBank/DDBJ databases">
        <title>The Natural Products Discovery Center: Release of the First 8490 Sequenced Strains for Exploring Actinobacteria Biosynthetic Diversity.</title>
        <authorList>
            <person name="Kalkreuter E."/>
            <person name="Kautsar S.A."/>
            <person name="Yang D."/>
            <person name="Bader C.D."/>
            <person name="Teijaro C.N."/>
            <person name="Fluegel L."/>
            <person name="Davis C.M."/>
            <person name="Simpson J.R."/>
            <person name="Lauterbach L."/>
            <person name="Steele A.D."/>
            <person name="Gui C."/>
            <person name="Meng S."/>
            <person name="Li G."/>
            <person name="Viehrig K."/>
            <person name="Ye F."/>
            <person name="Su P."/>
            <person name="Kiefer A.F."/>
            <person name="Nichols A."/>
            <person name="Cepeda A.J."/>
            <person name="Yan W."/>
            <person name="Fan B."/>
            <person name="Jiang Y."/>
            <person name="Adhikari A."/>
            <person name="Zheng C.-J."/>
            <person name="Schuster L."/>
            <person name="Cowan T.M."/>
            <person name="Smanski M.J."/>
            <person name="Chevrette M.G."/>
            <person name="De Carvalho L.P.S."/>
            <person name="Shen B."/>
        </authorList>
    </citation>
    <scope>NUCLEOTIDE SEQUENCE [LARGE SCALE GENOMIC DNA]</scope>
    <source>
        <strain evidence="4 5">NPDC052347</strain>
    </source>
</reference>
<dbReference type="PROSITE" id="PS51318">
    <property type="entry name" value="TAT"/>
    <property type="match status" value="1"/>
</dbReference>
<keyword evidence="2" id="KW-0472">Membrane</keyword>
<proteinExistence type="predicted"/>
<feature type="chain" id="PRO_5046514814" evidence="3">
    <location>
        <begin position="29"/>
        <end position="118"/>
    </location>
</feature>